<evidence type="ECO:0000256" key="10">
    <source>
        <dbReference type="RuleBase" id="RU000488"/>
    </source>
</evidence>
<dbReference type="GeneID" id="108680292"/>
<name>A0A979FI41_HYAAZ</name>
<keyword evidence="4" id="KW-0677">Repeat</keyword>
<feature type="repeat" description="Solcar" evidence="9">
    <location>
        <begin position="102"/>
        <end position="187"/>
    </location>
</feature>
<keyword evidence="5" id="KW-1000">Mitochondrion outer membrane</keyword>
<keyword evidence="3 9" id="KW-0812">Transmembrane</keyword>
<keyword evidence="11" id="KW-1185">Reference proteome</keyword>
<dbReference type="OMA" id="CERTLEY"/>
<evidence type="ECO:0000256" key="7">
    <source>
        <dbReference type="ARBA" id="ARBA00023128"/>
    </source>
</evidence>
<evidence type="ECO:0000256" key="2">
    <source>
        <dbReference type="ARBA" id="ARBA00006375"/>
    </source>
</evidence>
<dbReference type="AlphaFoldDB" id="A0A979FI41"/>
<dbReference type="GO" id="GO:0005741">
    <property type="term" value="C:mitochondrial outer membrane"/>
    <property type="evidence" value="ECO:0007669"/>
    <property type="project" value="UniProtKB-SubCell"/>
</dbReference>
<dbReference type="KEGG" id="hazt:108680292"/>
<evidence type="ECO:0000256" key="5">
    <source>
        <dbReference type="ARBA" id="ARBA00022787"/>
    </source>
</evidence>
<dbReference type="PANTHER" id="PTHR10780:SF18">
    <property type="entry name" value="LD43650P"/>
    <property type="match status" value="1"/>
</dbReference>
<comment type="subcellular location">
    <subcellularLocation>
        <location evidence="1">Mitochondrion outer membrane</location>
        <topology evidence="1">Multi-pass membrane protein</topology>
    </subcellularLocation>
</comment>
<comment type="similarity">
    <text evidence="2 10">Belongs to the mitochondrial carrier (TC 2.A.29) family.</text>
</comment>
<evidence type="ECO:0000256" key="3">
    <source>
        <dbReference type="ARBA" id="ARBA00022692"/>
    </source>
</evidence>
<keyword evidence="10" id="KW-0813">Transport</keyword>
<dbReference type="InterPro" id="IPR018108">
    <property type="entry name" value="MCP_transmembrane"/>
</dbReference>
<dbReference type="PROSITE" id="PS50920">
    <property type="entry name" value="SOLCAR"/>
    <property type="match status" value="1"/>
</dbReference>
<evidence type="ECO:0000256" key="8">
    <source>
        <dbReference type="ARBA" id="ARBA00023136"/>
    </source>
</evidence>
<evidence type="ECO:0000313" key="11">
    <source>
        <dbReference type="Proteomes" id="UP000694843"/>
    </source>
</evidence>
<evidence type="ECO:0000256" key="9">
    <source>
        <dbReference type="PROSITE-ProRule" id="PRU00282"/>
    </source>
</evidence>
<dbReference type="SUPFAM" id="SSF103506">
    <property type="entry name" value="Mitochondrial carrier"/>
    <property type="match status" value="1"/>
</dbReference>
<evidence type="ECO:0000256" key="4">
    <source>
        <dbReference type="ARBA" id="ARBA00022737"/>
    </source>
</evidence>
<reference evidence="12" key="1">
    <citation type="submission" date="2025-08" db="UniProtKB">
        <authorList>
            <consortium name="RefSeq"/>
        </authorList>
    </citation>
    <scope>IDENTIFICATION</scope>
    <source>
        <tissue evidence="12">Whole organism</tissue>
    </source>
</reference>
<dbReference type="OrthoDB" id="10253709at2759"/>
<dbReference type="CTD" id="38026"/>
<dbReference type="InterPro" id="IPR023395">
    <property type="entry name" value="MCP_dom_sf"/>
</dbReference>
<sequence length="292" mass="32394">MPPPTSEEHNWMHVIVRVGLNACTHPIEYAKVLIQIGHEPLPPYKSRTILGKEKLFYPSIFSYYLQIAPCSRSLHAPDRSMFQNDEASSDDLNLQERTERCLRRTARETAGRCAAIIASQPLHVIAVRTMAEFVGHDGQYTSVVGSVVVIYREEGVAGFFAGLVPRLVCDVGCLWLANALIHIVNNFVIEDKDLQSYVGASIKFLAGSLWYPLQVVSSCMAVSGSGLVAGSPPRMPEYKSWQECYRHLKSMKALKRGGTLLWRAYTGPTFFSASGAPLLPRVDMLSVPSKLH</sequence>
<dbReference type="Proteomes" id="UP000694843">
    <property type="component" value="Unplaced"/>
</dbReference>
<dbReference type="Gene3D" id="1.50.40.10">
    <property type="entry name" value="Mitochondrial carrier domain"/>
    <property type="match status" value="1"/>
</dbReference>
<keyword evidence="7" id="KW-0496">Mitochondrion</keyword>
<evidence type="ECO:0000256" key="6">
    <source>
        <dbReference type="ARBA" id="ARBA00022989"/>
    </source>
</evidence>
<keyword evidence="6" id="KW-1133">Transmembrane helix</keyword>
<dbReference type="PANTHER" id="PTHR10780">
    <property type="entry name" value="MITOCHONDRIAL CARRIER HOMOLOG"/>
    <property type="match status" value="1"/>
</dbReference>
<evidence type="ECO:0000256" key="1">
    <source>
        <dbReference type="ARBA" id="ARBA00004374"/>
    </source>
</evidence>
<evidence type="ECO:0000313" key="12">
    <source>
        <dbReference type="RefSeq" id="XP_047736611.1"/>
    </source>
</evidence>
<organism evidence="11 12">
    <name type="scientific">Hyalella azteca</name>
    <name type="common">Amphipod</name>
    <dbReference type="NCBI Taxonomy" id="294128"/>
    <lineage>
        <taxon>Eukaryota</taxon>
        <taxon>Metazoa</taxon>
        <taxon>Ecdysozoa</taxon>
        <taxon>Arthropoda</taxon>
        <taxon>Crustacea</taxon>
        <taxon>Multicrustacea</taxon>
        <taxon>Malacostraca</taxon>
        <taxon>Eumalacostraca</taxon>
        <taxon>Peracarida</taxon>
        <taxon>Amphipoda</taxon>
        <taxon>Senticaudata</taxon>
        <taxon>Talitrida</taxon>
        <taxon>Talitroidea</taxon>
        <taxon>Hyalellidae</taxon>
        <taxon>Hyalella</taxon>
    </lineage>
</organism>
<protein>
    <submittedName>
        <fullName evidence="12">Mitochondrial carrier homolog 2</fullName>
    </submittedName>
</protein>
<dbReference type="RefSeq" id="XP_047736611.1">
    <property type="nucleotide sequence ID" value="XM_047880655.1"/>
</dbReference>
<proteinExistence type="inferred from homology"/>
<gene>
    <name evidence="12" type="primary">LOC108680292</name>
</gene>
<dbReference type="Pfam" id="PF00153">
    <property type="entry name" value="Mito_carr"/>
    <property type="match status" value="1"/>
</dbReference>
<keyword evidence="8 9" id="KW-0472">Membrane</keyword>
<accession>A0A979FI41</accession>